<dbReference type="InterPro" id="IPR011008">
    <property type="entry name" value="Dimeric_a/b-barrel"/>
</dbReference>
<dbReference type="Pfam" id="PF03992">
    <property type="entry name" value="ABM"/>
    <property type="match status" value="1"/>
</dbReference>
<dbReference type="PANTHER" id="PTHR33336:SF3">
    <property type="entry name" value="ABM DOMAIN-CONTAINING PROTEIN"/>
    <property type="match status" value="1"/>
</dbReference>
<evidence type="ECO:0000313" key="1">
    <source>
        <dbReference type="EMBL" id="ASV29921.1"/>
    </source>
</evidence>
<keyword evidence="1" id="KW-0503">Monooxygenase</keyword>
<dbReference type="InterPro" id="IPR007138">
    <property type="entry name" value="ABM_dom"/>
</dbReference>
<dbReference type="PANTHER" id="PTHR33336">
    <property type="entry name" value="QUINOL MONOOXYGENASE YGIN-RELATED"/>
    <property type="match status" value="1"/>
</dbReference>
<dbReference type="SUPFAM" id="SSF54909">
    <property type="entry name" value="Dimeric alpha+beta barrel"/>
    <property type="match status" value="1"/>
</dbReference>
<dbReference type="GO" id="GO:0004497">
    <property type="term" value="F:monooxygenase activity"/>
    <property type="evidence" value="ECO:0007669"/>
    <property type="project" value="UniProtKB-KW"/>
</dbReference>
<accession>A0A223V3F8</accession>
<dbReference type="Proteomes" id="UP000215244">
    <property type="component" value="Chromosome"/>
</dbReference>
<protein>
    <submittedName>
        <fullName evidence="1">Antibiotic biosynthesis monooxygenase</fullName>
    </submittedName>
</protein>
<organism evidence="1 2">
    <name type="scientific">Maribacter cobaltidurans</name>
    <dbReference type="NCBI Taxonomy" id="1178778"/>
    <lineage>
        <taxon>Bacteria</taxon>
        <taxon>Pseudomonadati</taxon>
        <taxon>Bacteroidota</taxon>
        <taxon>Flavobacteriia</taxon>
        <taxon>Flavobacteriales</taxon>
        <taxon>Flavobacteriaceae</taxon>
        <taxon>Maribacter</taxon>
    </lineage>
</organism>
<dbReference type="OrthoDB" id="9812754at2"/>
<dbReference type="EMBL" id="CP022957">
    <property type="protein sequence ID" value="ASV29921.1"/>
    <property type="molecule type" value="Genomic_DNA"/>
</dbReference>
<proteinExistence type="predicted"/>
<reference evidence="1 2" key="1">
    <citation type="submission" date="2017-08" db="EMBL/GenBank/DDBJ databases">
        <title>The complete genome sequence of Maribacter sp. B1, isolated from deep-sea sediment.</title>
        <authorList>
            <person name="Wu Y.-H."/>
            <person name="Cheng H."/>
            <person name="Xu X.-W."/>
        </authorList>
    </citation>
    <scope>NUCLEOTIDE SEQUENCE [LARGE SCALE GENOMIC DNA]</scope>
    <source>
        <strain evidence="1 2">B1</strain>
    </source>
</reference>
<name>A0A223V3F8_9FLAO</name>
<keyword evidence="2" id="KW-1185">Reference proteome</keyword>
<dbReference type="KEGG" id="marb:CJ263_06625"/>
<dbReference type="Gene3D" id="3.30.70.100">
    <property type="match status" value="1"/>
</dbReference>
<dbReference type="RefSeq" id="WP_094996544.1">
    <property type="nucleotide sequence ID" value="NZ_BMJL01000006.1"/>
</dbReference>
<dbReference type="AlphaFoldDB" id="A0A223V3F8"/>
<dbReference type="PROSITE" id="PS51725">
    <property type="entry name" value="ABM"/>
    <property type="match status" value="1"/>
</dbReference>
<dbReference type="InterPro" id="IPR050744">
    <property type="entry name" value="AI-2_Isomerase_LsrG"/>
</dbReference>
<keyword evidence="1" id="KW-0560">Oxidoreductase</keyword>
<sequence>MLTKKLGLLLVLLHLSLLGFGQSDDALKADADQGKMMVRIAELEIGTDYLDEYLEILKEESEASLRLEPGVICIYPMFQKQNPTQIRLLEIYANKEAYELHLKTPHFQKYKTTTAEMVKDLKLIDMEAIDPESMSMVFKKYKF</sequence>
<gene>
    <name evidence="1" type="ORF">CJ263_06625</name>
</gene>
<evidence type="ECO:0000313" key="2">
    <source>
        <dbReference type="Proteomes" id="UP000215244"/>
    </source>
</evidence>